<dbReference type="InterPro" id="IPR017441">
    <property type="entry name" value="Protein_kinase_ATP_BS"/>
</dbReference>
<keyword evidence="3" id="KW-0808">Transferase</keyword>
<reference evidence="14" key="2">
    <citation type="submission" date="2009-11" db="EMBL/GenBank/DDBJ databases">
        <title>The Genome Sequence of Allomyces macrogynus strain ATCC 38327.</title>
        <authorList>
            <consortium name="The Broad Institute Genome Sequencing Platform"/>
            <person name="Russ C."/>
            <person name="Cuomo C."/>
            <person name="Shea T."/>
            <person name="Young S.K."/>
            <person name="Zeng Q."/>
            <person name="Koehrsen M."/>
            <person name="Haas B."/>
            <person name="Borodovsky M."/>
            <person name="Guigo R."/>
            <person name="Alvarado L."/>
            <person name="Berlin A."/>
            <person name="Borenstein D."/>
            <person name="Chen Z."/>
            <person name="Engels R."/>
            <person name="Freedman E."/>
            <person name="Gellesch M."/>
            <person name="Goldberg J."/>
            <person name="Griggs A."/>
            <person name="Gujja S."/>
            <person name="Heiman D."/>
            <person name="Hepburn T."/>
            <person name="Howarth C."/>
            <person name="Jen D."/>
            <person name="Larson L."/>
            <person name="Lewis B."/>
            <person name="Mehta T."/>
            <person name="Park D."/>
            <person name="Pearson M."/>
            <person name="Roberts A."/>
            <person name="Saif S."/>
            <person name="Shenoy N."/>
            <person name="Sisk P."/>
            <person name="Stolte C."/>
            <person name="Sykes S."/>
            <person name="Walk T."/>
            <person name="White J."/>
            <person name="Yandava C."/>
            <person name="Burger G."/>
            <person name="Gray M.W."/>
            <person name="Holland P.W.H."/>
            <person name="King N."/>
            <person name="Lang F.B.F."/>
            <person name="Roger A.J."/>
            <person name="Ruiz-Trillo I."/>
            <person name="Lander E."/>
            <person name="Nusbaum C."/>
        </authorList>
    </citation>
    <scope>NUCLEOTIDE SEQUENCE [LARGE SCALE GENOMIC DNA]</scope>
    <source>
        <strain evidence="14">ATCC 38327</strain>
    </source>
</reference>
<evidence type="ECO:0000256" key="8">
    <source>
        <dbReference type="ARBA" id="ARBA00048679"/>
    </source>
</evidence>
<comment type="catalytic activity">
    <reaction evidence="7">
        <text>L-threonyl-[protein] + ATP = O-phospho-L-threonyl-[protein] + ADP + H(+)</text>
        <dbReference type="Rhea" id="RHEA:46608"/>
        <dbReference type="Rhea" id="RHEA-COMP:11060"/>
        <dbReference type="Rhea" id="RHEA-COMP:11605"/>
        <dbReference type="ChEBI" id="CHEBI:15378"/>
        <dbReference type="ChEBI" id="CHEBI:30013"/>
        <dbReference type="ChEBI" id="CHEBI:30616"/>
        <dbReference type="ChEBI" id="CHEBI:61977"/>
        <dbReference type="ChEBI" id="CHEBI:456216"/>
        <dbReference type="EC" id="2.7.11.1"/>
    </reaction>
</comment>
<evidence type="ECO:0000256" key="2">
    <source>
        <dbReference type="ARBA" id="ARBA00022527"/>
    </source>
</evidence>
<keyword evidence="2" id="KW-0723">Serine/threonine-protein kinase</keyword>
<dbReference type="InterPro" id="IPR008271">
    <property type="entry name" value="Ser/Thr_kinase_AS"/>
</dbReference>
<sequence>MTTSAAASPDTAAGLPAQPVSPPSSPPVARARKLSTPNAVAPAARSSRADLAPAPAAPALPTPSMTPPLLASPKLPPVLVAAPATPPAPAPVTLPAVPPSPPAPVPVERRSSFKEMLLSMKNRTQSLWPQRKSDAAATKAAAATAAGASSANDRGKLSEKYGVSIKGVIGKGATAQVRLVAKPDESAPDGPSKIYAVKEFRKRRKNETEKQHMRKLTAEFCISSSLHHINVVETIDLIQDENEHWCEVMEYCAGGDLYSIIKTGQMDQNEIDCCFKQLVMGVHYLHAHGIGHRDIKPENLLLNTEGHLKITDFGVSEVFKMCWESEPHLSKGICGSEPYIAPEEFAGGEYDARQVDVWAVGVVYYAMTYRGIPWKQATKADPNYAYYLSNRKRNFEALDRLPDGCRELMYKILEPDPRKRITVAEIISDAWFKSIQVCFHCPEYDHPADPLANVNHAPPTPRSDANHIHHINAAPIPPIPVTPTAAAAPHGPTRSRSNSAASAHLDAMLTPQAAAAAAAAAAASPPRRARSRSRSITAAVLGRPPAPQPAMPAIPSDADVALADARSPQRKSNAPSRATSPTGSTGSKGSDGKRKKRPSLSRIEAAVKDLLNL</sequence>
<feature type="region of interest" description="Disordered" evidence="11">
    <location>
        <begin position="1"/>
        <end position="108"/>
    </location>
</feature>
<evidence type="ECO:0000256" key="4">
    <source>
        <dbReference type="ARBA" id="ARBA00022741"/>
    </source>
</evidence>
<feature type="compositionally biased region" description="Polar residues" evidence="11">
    <location>
        <begin position="570"/>
        <end position="579"/>
    </location>
</feature>
<evidence type="ECO:0000256" key="5">
    <source>
        <dbReference type="ARBA" id="ARBA00022777"/>
    </source>
</evidence>
<dbReference type="Pfam" id="PF00069">
    <property type="entry name" value="Pkinase"/>
    <property type="match status" value="1"/>
</dbReference>
<dbReference type="GO" id="GO:0005524">
    <property type="term" value="F:ATP binding"/>
    <property type="evidence" value="ECO:0007669"/>
    <property type="project" value="UniProtKB-UniRule"/>
</dbReference>
<evidence type="ECO:0000256" key="7">
    <source>
        <dbReference type="ARBA" id="ARBA00047899"/>
    </source>
</evidence>
<dbReference type="OMA" id="MHAFIFQ"/>
<dbReference type="PANTHER" id="PTHR24343">
    <property type="entry name" value="SERINE/THREONINE KINASE"/>
    <property type="match status" value="1"/>
</dbReference>
<evidence type="ECO:0000313" key="14">
    <source>
        <dbReference type="Proteomes" id="UP000054350"/>
    </source>
</evidence>
<evidence type="ECO:0000256" key="6">
    <source>
        <dbReference type="ARBA" id="ARBA00022840"/>
    </source>
</evidence>
<dbReference type="Proteomes" id="UP000054350">
    <property type="component" value="Unassembled WGS sequence"/>
</dbReference>
<gene>
    <name evidence="13" type="ORF">AMAG_01056</name>
</gene>
<dbReference type="InterPro" id="IPR000719">
    <property type="entry name" value="Prot_kinase_dom"/>
</dbReference>
<dbReference type="GO" id="GO:0004674">
    <property type="term" value="F:protein serine/threonine kinase activity"/>
    <property type="evidence" value="ECO:0007669"/>
    <property type="project" value="UniProtKB-KW"/>
</dbReference>
<keyword evidence="4 10" id="KW-0547">Nucleotide-binding</keyword>
<dbReference type="SUPFAM" id="SSF56112">
    <property type="entry name" value="Protein kinase-like (PK-like)"/>
    <property type="match status" value="1"/>
</dbReference>
<organism evidence="13 14">
    <name type="scientific">Allomyces macrogynus (strain ATCC 38327)</name>
    <name type="common">Allomyces javanicus var. macrogynus</name>
    <dbReference type="NCBI Taxonomy" id="578462"/>
    <lineage>
        <taxon>Eukaryota</taxon>
        <taxon>Fungi</taxon>
        <taxon>Fungi incertae sedis</taxon>
        <taxon>Blastocladiomycota</taxon>
        <taxon>Blastocladiomycetes</taxon>
        <taxon>Blastocladiales</taxon>
        <taxon>Blastocladiaceae</taxon>
        <taxon>Allomyces</taxon>
    </lineage>
</organism>
<feature type="region of interest" description="Disordered" evidence="11">
    <location>
        <begin position="473"/>
        <end position="502"/>
    </location>
</feature>
<dbReference type="STRING" id="578462.A0A0L0RYA0"/>
<dbReference type="PANTHER" id="PTHR24343:SF558">
    <property type="entry name" value="PROTEIN KINASE DOMAIN-CONTAINING PROTEIN"/>
    <property type="match status" value="1"/>
</dbReference>
<keyword evidence="5 13" id="KW-0418">Kinase</keyword>
<dbReference type="PROSITE" id="PS00108">
    <property type="entry name" value="PROTEIN_KINASE_ST"/>
    <property type="match status" value="1"/>
</dbReference>
<keyword evidence="6 10" id="KW-0067">ATP-binding</keyword>
<dbReference type="EC" id="2.7.11.1" evidence="1"/>
<dbReference type="GO" id="GO:0005829">
    <property type="term" value="C:cytosol"/>
    <property type="evidence" value="ECO:0007669"/>
    <property type="project" value="TreeGrafter"/>
</dbReference>
<feature type="compositionally biased region" description="Pro residues" evidence="11">
    <location>
        <begin position="55"/>
        <end position="66"/>
    </location>
</feature>
<accession>A0A0L0RYA0</accession>
<dbReference type="GO" id="GO:0030003">
    <property type="term" value="P:intracellular monoatomic cation homeostasis"/>
    <property type="evidence" value="ECO:0007669"/>
    <property type="project" value="UniProtKB-ARBA"/>
</dbReference>
<dbReference type="FunFam" id="1.10.510.10:FF:000183">
    <property type="entry name" value="Serine/threonine-protein kinase hal4"/>
    <property type="match status" value="1"/>
</dbReference>
<dbReference type="EMBL" id="GG745329">
    <property type="protein sequence ID" value="KNE55130.1"/>
    <property type="molecule type" value="Genomic_DNA"/>
</dbReference>
<evidence type="ECO:0000259" key="12">
    <source>
        <dbReference type="PROSITE" id="PS50011"/>
    </source>
</evidence>
<comment type="catalytic activity">
    <reaction evidence="8">
        <text>L-seryl-[protein] + ATP = O-phospho-L-seryl-[protein] + ADP + H(+)</text>
        <dbReference type="Rhea" id="RHEA:17989"/>
        <dbReference type="Rhea" id="RHEA-COMP:9863"/>
        <dbReference type="Rhea" id="RHEA-COMP:11604"/>
        <dbReference type="ChEBI" id="CHEBI:15378"/>
        <dbReference type="ChEBI" id="CHEBI:29999"/>
        <dbReference type="ChEBI" id="CHEBI:30616"/>
        <dbReference type="ChEBI" id="CHEBI:83421"/>
        <dbReference type="ChEBI" id="CHEBI:456216"/>
        <dbReference type="EC" id="2.7.11.1"/>
    </reaction>
</comment>
<evidence type="ECO:0000256" key="11">
    <source>
        <dbReference type="SAM" id="MobiDB-lite"/>
    </source>
</evidence>
<feature type="compositionally biased region" description="Low complexity" evidence="11">
    <location>
        <begin position="1"/>
        <end position="17"/>
    </location>
</feature>
<dbReference type="SMART" id="SM00220">
    <property type="entry name" value="S_TKc"/>
    <property type="match status" value="1"/>
</dbReference>
<dbReference type="InterPro" id="IPR011009">
    <property type="entry name" value="Kinase-like_dom_sf"/>
</dbReference>
<protein>
    <recommendedName>
        <fullName evidence="1">non-specific serine/threonine protein kinase</fullName>
        <ecNumber evidence="1">2.7.11.1</ecNumber>
    </recommendedName>
    <alternativeName>
        <fullName evidence="9">Halotolerance protein 4</fullName>
    </alternativeName>
</protein>
<feature type="compositionally biased region" description="Low complexity" evidence="11">
    <location>
        <begin position="67"/>
        <end position="83"/>
    </location>
</feature>
<feature type="domain" description="Protein kinase" evidence="12">
    <location>
        <begin position="163"/>
        <end position="432"/>
    </location>
</feature>
<proteinExistence type="predicted"/>
<evidence type="ECO:0000256" key="9">
    <source>
        <dbReference type="ARBA" id="ARBA00078109"/>
    </source>
</evidence>
<keyword evidence="14" id="KW-1185">Reference proteome</keyword>
<feature type="compositionally biased region" description="Low complexity" evidence="11">
    <location>
        <begin position="482"/>
        <end position="492"/>
    </location>
</feature>
<evidence type="ECO:0000256" key="10">
    <source>
        <dbReference type="PROSITE-ProRule" id="PRU10141"/>
    </source>
</evidence>
<dbReference type="VEuPathDB" id="FungiDB:AMAG_01056"/>
<dbReference type="PROSITE" id="PS00107">
    <property type="entry name" value="PROTEIN_KINASE_ATP"/>
    <property type="match status" value="1"/>
</dbReference>
<feature type="compositionally biased region" description="Low complexity" evidence="11">
    <location>
        <begin position="41"/>
        <end position="54"/>
    </location>
</feature>
<dbReference type="eggNOG" id="KOG0590">
    <property type="taxonomic scope" value="Eukaryota"/>
</dbReference>
<dbReference type="CDD" id="cd13994">
    <property type="entry name" value="STKc_HAL4_like"/>
    <property type="match status" value="1"/>
</dbReference>
<dbReference type="OrthoDB" id="6513151at2759"/>
<dbReference type="Gene3D" id="1.10.510.10">
    <property type="entry name" value="Transferase(Phosphotransferase) domain 1"/>
    <property type="match status" value="1"/>
</dbReference>
<reference evidence="13 14" key="1">
    <citation type="submission" date="2009-11" db="EMBL/GenBank/DDBJ databases">
        <title>Annotation of Allomyces macrogynus ATCC 38327.</title>
        <authorList>
            <consortium name="The Broad Institute Genome Sequencing Platform"/>
            <person name="Russ C."/>
            <person name="Cuomo C."/>
            <person name="Burger G."/>
            <person name="Gray M.W."/>
            <person name="Holland P.W.H."/>
            <person name="King N."/>
            <person name="Lang F.B.F."/>
            <person name="Roger A.J."/>
            <person name="Ruiz-Trillo I."/>
            <person name="Young S.K."/>
            <person name="Zeng Q."/>
            <person name="Gargeya S."/>
            <person name="Fitzgerald M."/>
            <person name="Haas B."/>
            <person name="Abouelleil A."/>
            <person name="Alvarado L."/>
            <person name="Arachchi H.M."/>
            <person name="Berlin A."/>
            <person name="Chapman S.B."/>
            <person name="Gearin G."/>
            <person name="Goldberg J."/>
            <person name="Griggs A."/>
            <person name="Gujja S."/>
            <person name="Hansen M."/>
            <person name="Heiman D."/>
            <person name="Howarth C."/>
            <person name="Larimer J."/>
            <person name="Lui A."/>
            <person name="MacDonald P.J.P."/>
            <person name="McCowen C."/>
            <person name="Montmayeur A."/>
            <person name="Murphy C."/>
            <person name="Neiman D."/>
            <person name="Pearson M."/>
            <person name="Priest M."/>
            <person name="Roberts A."/>
            <person name="Saif S."/>
            <person name="Shea T."/>
            <person name="Sisk P."/>
            <person name="Stolte C."/>
            <person name="Sykes S."/>
            <person name="Wortman J."/>
            <person name="Nusbaum C."/>
            <person name="Birren B."/>
        </authorList>
    </citation>
    <scope>NUCLEOTIDE SEQUENCE [LARGE SCALE GENOMIC DNA]</scope>
    <source>
        <strain evidence="13 14">ATCC 38327</strain>
    </source>
</reference>
<name>A0A0L0RYA0_ALLM3</name>
<feature type="binding site" evidence="10">
    <location>
        <position position="198"/>
    </location>
    <ligand>
        <name>ATP</name>
        <dbReference type="ChEBI" id="CHEBI:30616"/>
    </ligand>
</feature>
<evidence type="ECO:0000256" key="1">
    <source>
        <dbReference type="ARBA" id="ARBA00012513"/>
    </source>
</evidence>
<feature type="region of interest" description="Disordered" evidence="11">
    <location>
        <begin position="541"/>
        <end position="613"/>
    </location>
</feature>
<dbReference type="PROSITE" id="PS50011">
    <property type="entry name" value="PROTEIN_KINASE_DOM"/>
    <property type="match status" value="1"/>
</dbReference>
<evidence type="ECO:0000256" key="3">
    <source>
        <dbReference type="ARBA" id="ARBA00022679"/>
    </source>
</evidence>
<feature type="compositionally biased region" description="Pro residues" evidence="11">
    <location>
        <begin position="84"/>
        <end position="105"/>
    </location>
</feature>
<evidence type="ECO:0000313" key="13">
    <source>
        <dbReference type="EMBL" id="KNE55130.1"/>
    </source>
</evidence>
<dbReference type="AlphaFoldDB" id="A0A0L0RYA0"/>